<dbReference type="InterPro" id="IPR003340">
    <property type="entry name" value="B3_DNA-bd"/>
</dbReference>
<dbReference type="EMBL" id="JAAWWB010000029">
    <property type="protein sequence ID" value="KAG6746641.1"/>
    <property type="molecule type" value="Genomic_DNA"/>
</dbReference>
<feature type="region of interest" description="Disordered" evidence="1">
    <location>
        <begin position="129"/>
        <end position="165"/>
    </location>
</feature>
<dbReference type="AlphaFoldDB" id="A0A8X7Y9L7"/>
<dbReference type="OrthoDB" id="954231at2759"/>
<evidence type="ECO:0000256" key="1">
    <source>
        <dbReference type="SAM" id="MobiDB-lite"/>
    </source>
</evidence>
<organism evidence="3 4">
    <name type="scientific">Populus tomentosa</name>
    <name type="common">Chinese white poplar</name>
    <dbReference type="NCBI Taxonomy" id="118781"/>
    <lineage>
        <taxon>Eukaryota</taxon>
        <taxon>Viridiplantae</taxon>
        <taxon>Streptophyta</taxon>
        <taxon>Embryophyta</taxon>
        <taxon>Tracheophyta</taxon>
        <taxon>Spermatophyta</taxon>
        <taxon>Magnoliopsida</taxon>
        <taxon>eudicotyledons</taxon>
        <taxon>Gunneridae</taxon>
        <taxon>Pentapetalae</taxon>
        <taxon>rosids</taxon>
        <taxon>fabids</taxon>
        <taxon>Malpighiales</taxon>
        <taxon>Salicaceae</taxon>
        <taxon>Saliceae</taxon>
        <taxon>Populus</taxon>
    </lineage>
</organism>
<feature type="domain" description="TF-B3" evidence="2">
    <location>
        <begin position="2"/>
        <end position="106"/>
    </location>
</feature>
<name>A0A8X7Y9L7_POPTO</name>
<reference evidence="3" key="1">
    <citation type="journal article" date="2020" name="bioRxiv">
        <title>Hybrid origin of Populus tomentosa Carr. identified through genome sequencing and phylogenomic analysis.</title>
        <authorList>
            <person name="An X."/>
            <person name="Gao K."/>
            <person name="Chen Z."/>
            <person name="Li J."/>
            <person name="Yang X."/>
            <person name="Yang X."/>
            <person name="Zhou J."/>
            <person name="Guo T."/>
            <person name="Zhao T."/>
            <person name="Huang S."/>
            <person name="Miao D."/>
            <person name="Khan W.U."/>
            <person name="Rao P."/>
            <person name="Ye M."/>
            <person name="Lei B."/>
            <person name="Liao W."/>
            <person name="Wang J."/>
            <person name="Ji L."/>
            <person name="Li Y."/>
            <person name="Guo B."/>
            <person name="Mustafa N.S."/>
            <person name="Li S."/>
            <person name="Yun Q."/>
            <person name="Keller S.R."/>
            <person name="Mao J."/>
            <person name="Zhang R."/>
            <person name="Strauss S.H."/>
        </authorList>
    </citation>
    <scope>NUCLEOTIDE SEQUENCE</scope>
    <source>
        <strain evidence="3">GM15</strain>
        <tissue evidence="3">Leaf</tissue>
    </source>
</reference>
<sequence length="165" mass="18762">MARFSKVLRKTDIKKRLSVPTGFLSSLPSFNGGGHSVDFQAVDGSDRVWTFRCSIRKKGHPKPVISKGWLAFADSKNLRVGDKVQFSREKNEAGAKRHAYEIRDEKEIKIFGVKDYNRYSGTITNKRVSHRLGGGQSVSNTSNQHHHQQNQKVCHHRRAGKCNRF</sequence>
<dbReference type="CDD" id="cd10017">
    <property type="entry name" value="B3_DNA"/>
    <property type="match status" value="1"/>
</dbReference>
<proteinExistence type="predicted"/>
<evidence type="ECO:0000259" key="2">
    <source>
        <dbReference type="PROSITE" id="PS50863"/>
    </source>
</evidence>
<accession>A0A8X7Y9L7</accession>
<dbReference type="SMART" id="SM01019">
    <property type="entry name" value="B3"/>
    <property type="match status" value="1"/>
</dbReference>
<feature type="compositionally biased region" description="Basic residues" evidence="1">
    <location>
        <begin position="144"/>
        <end position="165"/>
    </location>
</feature>
<dbReference type="Proteomes" id="UP000886885">
    <property type="component" value="Chromosome 15A"/>
</dbReference>
<comment type="caution">
    <text evidence="3">The sequence shown here is derived from an EMBL/GenBank/DDBJ whole genome shotgun (WGS) entry which is preliminary data.</text>
</comment>
<keyword evidence="4" id="KW-1185">Reference proteome</keyword>
<dbReference type="GO" id="GO:0003677">
    <property type="term" value="F:DNA binding"/>
    <property type="evidence" value="ECO:0007669"/>
    <property type="project" value="InterPro"/>
</dbReference>
<evidence type="ECO:0000313" key="3">
    <source>
        <dbReference type="EMBL" id="KAG6746641.1"/>
    </source>
</evidence>
<dbReference type="PROSITE" id="PS50863">
    <property type="entry name" value="B3"/>
    <property type="match status" value="1"/>
</dbReference>
<evidence type="ECO:0000313" key="4">
    <source>
        <dbReference type="Proteomes" id="UP000886885"/>
    </source>
</evidence>
<gene>
    <name evidence="3" type="ORF">POTOM_049003</name>
</gene>
<dbReference type="Pfam" id="PF02362">
    <property type="entry name" value="B3"/>
    <property type="match status" value="1"/>
</dbReference>
<protein>
    <recommendedName>
        <fullName evidence="2">TF-B3 domain-containing protein</fullName>
    </recommendedName>
</protein>